<dbReference type="SUPFAM" id="SSF48179">
    <property type="entry name" value="6-phosphogluconate dehydrogenase C-terminal domain-like"/>
    <property type="match status" value="1"/>
</dbReference>
<dbReference type="SUPFAM" id="SSF52413">
    <property type="entry name" value="UDP-glucose/GDP-mannose dehydrogenase C-terminal domain"/>
    <property type="match status" value="1"/>
</dbReference>
<evidence type="ECO:0000256" key="10">
    <source>
        <dbReference type="PIRSR" id="PIRSR500134-3"/>
    </source>
</evidence>
<evidence type="ECO:0000256" key="8">
    <source>
        <dbReference type="PIRSR" id="PIRSR500134-1"/>
    </source>
</evidence>
<dbReference type="RefSeq" id="WP_088233658.1">
    <property type="nucleotide sequence ID" value="NZ_NIPX01000010.1"/>
</dbReference>
<reference evidence="12 13" key="1">
    <citation type="submission" date="2016-11" db="EMBL/GenBank/DDBJ databases">
        <title>Comparison of Traditional DNA-DNA Hybridization with In Silico Genomic Analysis.</title>
        <authorList>
            <person name="Nicholson A.C."/>
            <person name="Sammons S."/>
            <person name="Humrighouse B.W."/>
            <person name="Graziano J."/>
            <person name="Lasker B."/>
            <person name="Whitney A.M."/>
            <person name="Mcquiston J.R."/>
        </authorList>
    </citation>
    <scope>NUCLEOTIDE SEQUENCE [LARGE SCALE GENOMIC DNA]</scope>
    <source>
        <strain evidence="12 13">H2381</strain>
    </source>
</reference>
<dbReference type="PIRSF" id="PIRSF500134">
    <property type="entry name" value="UDPglc_DH_bac"/>
    <property type="match status" value="1"/>
</dbReference>
<feature type="binding site" evidence="9">
    <location>
        <position position="211"/>
    </location>
    <ligand>
        <name>substrate</name>
    </ligand>
</feature>
<sequence>MKIAVFGLGYVGFTGMCCMASQGHEVVGFDVSAPKVEAINAGRSPITEPGIDELHAEGLKKGLISAHTAIGDHLSTCDMAIVCVGTPSAPDGSHNMSYIAEVSRQIAQALPENGRKITVTYRSTIRPGSMEHLIAPIFENAMGPERFARQVELVYNPEFLREGTAIKDYFHPPKIVVGTKDGQPSETMNRLNEGLDAPVFNVTLGEAQITKFVDNTWHAVKVAFANEVGRICLQMGLSAQKVHEIFVSDTKLNISAYYMRPGGAFGGSCLPKDVRAFQYIAADAGANTQLINSLLNSNEAHKYRMFQHAVKGLKPGAKVLLAGIAFKADTDDLRESPNIDIARNLLREGYDLSVFDPAVEPKNLVGANLGYAFSTLPELNRIFVTKEEAEATRYDRVLAANATVKKLALPEGQDVVNLGTLA</sequence>
<protein>
    <recommendedName>
        <fullName evidence="3 7">UDP-glucose 6-dehydrogenase</fullName>
        <ecNumber evidence="3 7">1.1.1.22</ecNumber>
    </recommendedName>
</protein>
<comment type="caution">
    <text evidence="12">The sequence shown here is derived from an EMBL/GenBank/DDBJ whole genome shotgun (WGS) entry which is preliminary data.</text>
</comment>
<organism evidence="12 13">
    <name type="scientific">Haematobacter missouriensis</name>
    <dbReference type="NCBI Taxonomy" id="366616"/>
    <lineage>
        <taxon>Bacteria</taxon>
        <taxon>Pseudomonadati</taxon>
        <taxon>Pseudomonadota</taxon>
        <taxon>Alphaproteobacteria</taxon>
        <taxon>Rhodobacterales</taxon>
        <taxon>Paracoccaceae</taxon>
        <taxon>Haematobacter</taxon>
    </lineage>
</organism>
<dbReference type="Gene3D" id="3.40.50.720">
    <property type="entry name" value="NAD(P)-binding Rossmann-like Domain"/>
    <property type="match status" value="2"/>
</dbReference>
<evidence type="ECO:0000256" key="2">
    <source>
        <dbReference type="ARBA" id="ARBA00006601"/>
    </source>
</evidence>
<dbReference type="Pfam" id="PF03721">
    <property type="entry name" value="UDPG_MGDP_dh_N"/>
    <property type="match status" value="1"/>
</dbReference>
<dbReference type="GO" id="GO:0006065">
    <property type="term" value="P:UDP-glucuronate biosynthetic process"/>
    <property type="evidence" value="ECO:0007669"/>
    <property type="project" value="UniProtKB-UniPathway"/>
</dbReference>
<feature type="binding site" evidence="10">
    <location>
        <position position="162"/>
    </location>
    <ligand>
        <name>NAD(+)</name>
        <dbReference type="ChEBI" id="CHEBI:57540"/>
    </ligand>
</feature>
<accession>A0A212ARM0</accession>
<dbReference type="AlphaFoldDB" id="A0A212ARM0"/>
<dbReference type="PANTHER" id="PTHR43750">
    <property type="entry name" value="UDP-GLUCOSE 6-DEHYDROGENASE TUAD"/>
    <property type="match status" value="1"/>
</dbReference>
<evidence type="ECO:0000256" key="4">
    <source>
        <dbReference type="ARBA" id="ARBA00023002"/>
    </source>
</evidence>
<comment type="catalytic activity">
    <reaction evidence="6 7">
        <text>UDP-alpha-D-glucose + 2 NAD(+) + H2O = UDP-alpha-D-glucuronate + 2 NADH + 3 H(+)</text>
        <dbReference type="Rhea" id="RHEA:23596"/>
        <dbReference type="ChEBI" id="CHEBI:15377"/>
        <dbReference type="ChEBI" id="CHEBI:15378"/>
        <dbReference type="ChEBI" id="CHEBI:57540"/>
        <dbReference type="ChEBI" id="CHEBI:57945"/>
        <dbReference type="ChEBI" id="CHEBI:58052"/>
        <dbReference type="ChEBI" id="CHEBI:58885"/>
        <dbReference type="EC" id="1.1.1.22"/>
    </reaction>
</comment>
<feature type="binding site" evidence="10">
    <location>
        <position position="35"/>
    </location>
    <ligand>
        <name>NAD(+)</name>
        <dbReference type="ChEBI" id="CHEBI:57540"/>
    </ligand>
</feature>
<dbReference type="InterPro" id="IPR017476">
    <property type="entry name" value="UDP-Glc/GDP-Man"/>
</dbReference>
<evidence type="ECO:0000256" key="9">
    <source>
        <dbReference type="PIRSR" id="PIRSR500134-2"/>
    </source>
</evidence>
<proteinExistence type="inferred from homology"/>
<dbReference type="EMBL" id="NIPX01000010">
    <property type="protein sequence ID" value="OWJ84114.1"/>
    <property type="molecule type" value="Genomic_DNA"/>
</dbReference>
<feature type="binding site" evidence="10">
    <location>
        <position position="272"/>
    </location>
    <ligand>
        <name>NAD(+)</name>
        <dbReference type="ChEBI" id="CHEBI:57540"/>
    </ligand>
</feature>
<comment type="pathway">
    <text evidence="1">Nucleotide-sugar biosynthesis; UDP-alpha-D-glucuronate biosynthesis; UDP-alpha-D-glucuronate from UDP-alpha-D-glucose: step 1/1.</text>
</comment>
<keyword evidence="4 7" id="KW-0560">Oxidoreductase</keyword>
<dbReference type="GO" id="GO:0000271">
    <property type="term" value="P:polysaccharide biosynthetic process"/>
    <property type="evidence" value="ECO:0007669"/>
    <property type="project" value="InterPro"/>
</dbReference>
<dbReference type="PIRSF" id="PIRSF000124">
    <property type="entry name" value="UDPglc_GDPman_dh"/>
    <property type="match status" value="1"/>
</dbReference>
<dbReference type="InterPro" id="IPR036220">
    <property type="entry name" value="UDP-Glc/GDP-Man_DH_C_sf"/>
</dbReference>
<evidence type="ECO:0000256" key="7">
    <source>
        <dbReference type="PIRNR" id="PIRNR000124"/>
    </source>
</evidence>
<evidence type="ECO:0000256" key="3">
    <source>
        <dbReference type="ARBA" id="ARBA00012954"/>
    </source>
</evidence>
<dbReference type="InterPro" id="IPR014027">
    <property type="entry name" value="UDP-Glc/GDP-Man_DH_C"/>
</dbReference>
<dbReference type="GO" id="GO:0051287">
    <property type="term" value="F:NAD binding"/>
    <property type="evidence" value="ECO:0007669"/>
    <property type="project" value="InterPro"/>
</dbReference>
<feature type="binding site" evidence="9">
    <location>
        <position position="327"/>
    </location>
    <ligand>
        <name>substrate</name>
    </ligand>
</feature>
<comment type="similarity">
    <text evidence="2 7">Belongs to the UDP-glucose/GDP-mannose dehydrogenase family.</text>
</comment>
<feature type="active site" description="Nucleophile" evidence="8">
    <location>
        <position position="269"/>
    </location>
</feature>
<feature type="binding site" evidence="10">
    <location>
        <position position="334"/>
    </location>
    <ligand>
        <name>NAD(+)</name>
        <dbReference type="ChEBI" id="CHEBI:57540"/>
    </ligand>
</feature>
<evidence type="ECO:0000313" key="13">
    <source>
        <dbReference type="Proteomes" id="UP000196640"/>
    </source>
</evidence>
<dbReference type="OrthoDB" id="9803238at2"/>
<dbReference type="EC" id="1.1.1.22" evidence="3 7"/>
<dbReference type="InterPro" id="IPR036291">
    <property type="entry name" value="NAD(P)-bd_dom_sf"/>
</dbReference>
<dbReference type="GO" id="GO:0003979">
    <property type="term" value="F:UDP-glucose 6-dehydrogenase activity"/>
    <property type="evidence" value="ECO:0007669"/>
    <property type="project" value="UniProtKB-EC"/>
</dbReference>
<feature type="domain" description="UDP-glucose/GDP-mannose dehydrogenase C-terminal" evidence="11">
    <location>
        <begin position="320"/>
        <end position="406"/>
    </location>
</feature>
<dbReference type="Pfam" id="PF03720">
    <property type="entry name" value="UDPG_MGDP_dh_C"/>
    <property type="match status" value="1"/>
</dbReference>
<keyword evidence="5 7" id="KW-0520">NAD</keyword>
<feature type="binding site" evidence="10">
    <location>
        <position position="86"/>
    </location>
    <ligand>
        <name>NAD(+)</name>
        <dbReference type="ChEBI" id="CHEBI:57540"/>
    </ligand>
</feature>
<evidence type="ECO:0000313" key="12">
    <source>
        <dbReference type="EMBL" id="OWJ84114.1"/>
    </source>
</evidence>
<dbReference type="Gene3D" id="1.20.5.170">
    <property type="match status" value="1"/>
</dbReference>
<feature type="binding site" evidence="9">
    <location>
        <begin position="159"/>
        <end position="162"/>
    </location>
    <ligand>
        <name>substrate</name>
    </ligand>
</feature>
<dbReference type="Proteomes" id="UP000196640">
    <property type="component" value="Unassembled WGS sequence"/>
</dbReference>
<feature type="binding site" evidence="10">
    <location>
        <position position="124"/>
    </location>
    <ligand>
        <name>NAD(+)</name>
        <dbReference type="ChEBI" id="CHEBI:57540"/>
    </ligand>
</feature>
<dbReference type="PANTHER" id="PTHR43750:SF1">
    <property type="entry name" value="GDP-MANNOSE 6-DEHYDROGENASE"/>
    <property type="match status" value="1"/>
</dbReference>
<gene>
    <name evidence="12" type="ORF">CDV52_09535</name>
</gene>
<dbReference type="UniPathway" id="UPA00038">
    <property type="reaction ID" value="UER00491"/>
</dbReference>
<dbReference type="NCBIfam" id="TIGR03026">
    <property type="entry name" value="NDP-sugDHase"/>
    <property type="match status" value="1"/>
</dbReference>
<feature type="binding site" evidence="10">
    <location>
        <position position="30"/>
    </location>
    <ligand>
        <name>NAD(+)</name>
        <dbReference type="ChEBI" id="CHEBI:57540"/>
    </ligand>
</feature>
<dbReference type="SUPFAM" id="SSF51735">
    <property type="entry name" value="NAD(P)-binding Rossmann-fold domains"/>
    <property type="match status" value="1"/>
</dbReference>
<dbReference type="Pfam" id="PF00984">
    <property type="entry name" value="UDPG_MGDP_dh"/>
    <property type="match status" value="1"/>
</dbReference>
<feature type="binding site" evidence="9">
    <location>
        <position position="266"/>
    </location>
    <ligand>
        <name>substrate</name>
    </ligand>
</feature>
<name>A0A212ARM0_9RHOB</name>
<evidence type="ECO:0000256" key="5">
    <source>
        <dbReference type="ARBA" id="ARBA00023027"/>
    </source>
</evidence>
<evidence type="ECO:0000259" key="11">
    <source>
        <dbReference type="SMART" id="SM00984"/>
    </source>
</evidence>
<evidence type="ECO:0000256" key="6">
    <source>
        <dbReference type="ARBA" id="ARBA00047473"/>
    </source>
</evidence>
<dbReference type="InterPro" id="IPR014026">
    <property type="entry name" value="UDP-Glc/GDP-Man_DH_dimer"/>
</dbReference>
<feature type="binding site" evidence="9">
    <location>
        <begin position="258"/>
        <end position="262"/>
    </location>
    <ligand>
        <name>substrate</name>
    </ligand>
</feature>
<dbReference type="SMART" id="SM00984">
    <property type="entry name" value="UDPG_MGDP_dh_C"/>
    <property type="match status" value="1"/>
</dbReference>
<dbReference type="InterPro" id="IPR001732">
    <property type="entry name" value="UDP-Glc/GDP-Man_DH_N"/>
</dbReference>
<evidence type="ECO:0000256" key="1">
    <source>
        <dbReference type="ARBA" id="ARBA00004701"/>
    </source>
</evidence>
<dbReference type="InterPro" id="IPR028357">
    <property type="entry name" value="UDPglc_DH_bac"/>
</dbReference>
<dbReference type="InterPro" id="IPR008927">
    <property type="entry name" value="6-PGluconate_DH-like_C_sf"/>
</dbReference>